<reference evidence="3" key="1">
    <citation type="submission" date="2011-07" db="EMBL/GenBank/DDBJ databases">
        <authorList>
            <consortium name="Caenorhabditis brenneri Sequencing and Analysis Consortium"/>
            <person name="Wilson R.K."/>
        </authorList>
    </citation>
    <scope>NUCLEOTIDE SEQUENCE [LARGE SCALE GENOMIC DNA]</scope>
    <source>
        <strain evidence="3">PB2801</strain>
    </source>
</reference>
<dbReference type="EMBL" id="GL379877">
    <property type="protein sequence ID" value="EGT59740.1"/>
    <property type="molecule type" value="Genomic_DNA"/>
</dbReference>
<gene>
    <name evidence="2" type="ORF">CAEBREN_04822</name>
</gene>
<keyword evidence="3" id="KW-1185">Reference proteome</keyword>
<protein>
    <submittedName>
        <fullName evidence="2">Uncharacterized protein</fullName>
    </submittedName>
</protein>
<proteinExistence type="predicted"/>
<dbReference type="HOGENOM" id="CLU_489385_0_0_1"/>
<feature type="region of interest" description="Disordered" evidence="1">
    <location>
        <begin position="478"/>
        <end position="543"/>
    </location>
</feature>
<dbReference type="Proteomes" id="UP000008068">
    <property type="component" value="Unassembled WGS sequence"/>
</dbReference>
<evidence type="ECO:0000256" key="1">
    <source>
        <dbReference type="SAM" id="MobiDB-lite"/>
    </source>
</evidence>
<name>G0NFN3_CAEBE</name>
<dbReference type="PANTHER" id="PTHR34005:SF7">
    <property type="entry name" value="PROTEIN CBG26726"/>
    <property type="match status" value="1"/>
</dbReference>
<sequence>MSFLRGLLNTFSSCRKPAAPQEDLQIFPVTNSWYVSEYLTIIDQAMVLHGPNGEQKVAIFHGPEDTQYTSKDSLKVIEQSLLTWAQGYPGILPVLNAAFPLRPNTIAVSIAHENFSVAKEPHLFMTNLTEQQMSTGYHSYQWLPNGFQVTYLNLKGQKKRIPAGMCFYTCPTHPRRDSSLLDHRQIVNYDSTGSKNGYWWVVADIVENDTPAGRASKGLEQKMTEISDFLDEENLAPGPQVFKSYPVIANPYIPILQDAIDQSLISTPTVSNTEFLPITLKDFFSSFKVSNFKSEATKASLSMTIKNFQIGKEHFYTVPEDPDSNYHSCMLSESLQACYYTEKGTCYLAGLCFYPEKNSTTPYLPEHDAALIYLALAATEYYPKVKREDRPSTVLLKKYGRYCNSAKMLVIVEAGKKDALGSHVKYDWVTNQFVHYYCPECQRDLMEYGREEEEAEPEDETHEEKIARDLLLFLGDISIDKPKPKPKSRKSTAAKEANEMLEKLKELEEALDPEPEPKVTQDPLNGLEPRKNPSKPTCEPLMDFDNTHKFLFKDLEQ</sequence>
<dbReference type="STRING" id="135651.G0NFN3"/>
<dbReference type="eggNOG" id="KOG4297">
    <property type="taxonomic scope" value="Eukaryota"/>
</dbReference>
<dbReference type="AlphaFoldDB" id="G0NFN3"/>
<evidence type="ECO:0000313" key="3">
    <source>
        <dbReference type="Proteomes" id="UP000008068"/>
    </source>
</evidence>
<accession>G0NFN3</accession>
<evidence type="ECO:0000313" key="2">
    <source>
        <dbReference type="EMBL" id="EGT59740.1"/>
    </source>
</evidence>
<dbReference type="OMA" id="EINIFCC"/>
<dbReference type="InParanoid" id="G0NFN3"/>
<organism evidence="3">
    <name type="scientific">Caenorhabditis brenneri</name>
    <name type="common">Nematode worm</name>
    <dbReference type="NCBI Taxonomy" id="135651"/>
    <lineage>
        <taxon>Eukaryota</taxon>
        <taxon>Metazoa</taxon>
        <taxon>Ecdysozoa</taxon>
        <taxon>Nematoda</taxon>
        <taxon>Chromadorea</taxon>
        <taxon>Rhabditida</taxon>
        <taxon>Rhabditina</taxon>
        <taxon>Rhabditomorpha</taxon>
        <taxon>Rhabditoidea</taxon>
        <taxon>Rhabditidae</taxon>
        <taxon>Peloderinae</taxon>
        <taxon>Caenorhabditis</taxon>
    </lineage>
</organism>
<dbReference type="PANTHER" id="PTHR34005">
    <property type="entry name" value="PROTEIN CBG15054-RELATED"/>
    <property type="match status" value="1"/>
</dbReference>
<feature type="compositionally biased region" description="Basic and acidic residues" evidence="1">
    <location>
        <begin position="496"/>
        <end position="508"/>
    </location>
</feature>